<feature type="region of interest" description="Disordered" evidence="1">
    <location>
        <begin position="140"/>
        <end position="530"/>
    </location>
</feature>
<dbReference type="InterPro" id="IPR036689">
    <property type="entry name" value="ESAT-6-like_sf"/>
</dbReference>
<organism evidence="2 3">
    <name type="scientific">Streptomyces similanensis</name>
    <dbReference type="NCBI Taxonomy" id="1274988"/>
    <lineage>
        <taxon>Bacteria</taxon>
        <taxon>Bacillati</taxon>
        <taxon>Actinomycetota</taxon>
        <taxon>Actinomycetes</taxon>
        <taxon>Kitasatosporales</taxon>
        <taxon>Streptomycetaceae</taxon>
        <taxon>Streptomyces</taxon>
    </lineage>
</organism>
<feature type="compositionally biased region" description="Gly residues" evidence="1">
    <location>
        <begin position="198"/>
        <end position="210"/>
    </location>
</feature>
<dbReference type="EMBL" id="BAABKC010000079">
    <property type="protein sequence ID" value="GAA5068342.1"/>
    <property type="molecule type" value="Genomic_DNA"/>
</dbReference>
<feature type="compositionally biased region" description="Polar residues" evidence="1">
    <location>
        <begin position="152"/>
        <end position="162"/>
    </location>
</feature>
<feature type="compositionally biased region" description="Basic and acidic residues" evidence="1">
    <location>
        <begin position="518"/>
        <end position="530"/>
    </location>
</feature>
<feature type="compositionally biased region" description="Low complexity" evidence="1">
    <location>
        <begin position="396"/>
        <end position="407"/>
    </location>
</feature>
<dbReference type="Proteomes" id="UP001500124">
    <property type="component" value="Unassembled WGS sequence"/>
</dbReference>
<comment type="caution">
    <text evidence="2">The sequence shown here is derived from an EMBL/GenBank/DDBJ whole genome shotgun (WGS) entry which is preliminary data.</text>
</comment>
<dbReference type="Gene3D" id="1.20.1260.20">
    <property type="entry name" value="PPE superfamily"/>
    <property type="match status" value="1"/>
</dbReference>
<gene>
    <name evidence="2" type="ORF">GCM10023336_51400</name>
</gene>
<feature type="compositionally biased region" description="Basic and acidic residues" evidence="1">
    <location>
        <begin position="251"/>
        <end position="263"/>
    </location>
</feature>
<feature type="compositionally biased region" description="Low complexity" evidence="1">
    <location>
        <begin position="417"/>
        <end position="437"/>
    </location>
</feature>
<dbReference type="SUPFAM" id="SSF140453">
    <property type="entry name" value="EsxAB dimer-like"/>
    <property type="match status" value="1"/>
</dbReference>
<feature type="compositionally biased region" description="Pro residues" evidence="1">
    <location>
        <begin position="168"/>
        <end position="181"/>
    </location>
</feature>
<dbReference type="InterPro" id="IPR038332">
    <property type="entry name" value="PPE_sf"/>
</dbReference>
<protein>
    <recommendedName>
        <fullName evidence="4">Translation initiation factor IF-2</fullName>
    </recommendedName>
</protein>
<keyword evidence="3" id="KW-1185">Reference proteome</keyword>
<name>A0ABP9L323_9ACTN</name>
<accession>A0ABP9L323</accession>
<evidence type="ECO:0000313" key="2">
    <source>
        <dbReference type="EMBL" id="GAA5068342.1"/>
    </source>
</evidence>
<proteinExistence type="predicted"/>
<reference evidence="3" key="1">
    <citation type="journal article" date="2019" name="Int. J. Syst. Evol. Microbiol.">
        <title>The Global Catalogue of Microorganisms (GCM) 10K type strain sequencing project: providing services to taxonomists for standard genome sequencing and annotation.</title>
        <authorList>
            <consortium name="The Broad Institute Genomics Platform"/>
            <consortium name="The Broad Institute Genome Sequencing Center for Infectious Disease"/>
            <person name="Wu L."/>
            <person name="Ma J."/>
        </authorList>
    </citation>
    <scope>NUCLEOTIDE SEQUENCE [LARGE SCALE GENOMIC DNA]</scope>
    <source>
        <strain evidence="3">JCM 18410</strain>
    </source>
</reference>
<evidence type="ECO:0000256" key="1">
    <source>
        <dbReference type="SAM" id="MobiDB-lite"/>
    </source>
</evidence>
<sequence>MSHEQMLAWLDQASSGEVQAAAGRLATAATEIQRIAEQLKLRPQVVEWKGEGADAFRSWANELANSSLRLADFSKAAGVQLGHASDAIATAQASIPRDTKGAQANLDAATAAHNDPDSAAIRAKSASELAALKADREKVRQEAADQMRKLAQSYQASTTQMNGLERPQFPPPPAAIAPPAPVEASEDLARPGGSASQGTGGGSSGSGPAGVTGSKRVEHKDVVASGPHVHADAPVKVGSTPPHSSPPTIRPDTHVGVEPDAHVNVDTVSTPPGVHQRSTGSAGGPPMTTRPETGPLLPMTGPVPPMPQRSARLPSAPGGSEAPIGRGRVPSQPGEGPLGRSLSRGVTGGSAVPAKSLPASDGPMGRAVPGGQGPVAGRQGPVSGRGSTSNSGITGGRPSTPPGTGKSMGRGPSASFGGEHTTGRGAAGRASNAGATGQPATRGTGPGAGRSAATPRAGIVGGTPQQTGRAPARPGAPVPSAPTRGGISGGVPSETRTRGGRGASSGSSGGARQRKDKQRKDRRDEPPANE</sequence>
<evidence type="ECO:0008006" key="4">
    <source>
        <dbReference type="Google" id="ProtNLM"/>
    </source>
</evidence>
<feature type="compositionally biased region" description="Polar residues" evidence="1">
    <location>
        <begin position="266"/>
        <end position="280"/>
    </location>
</feature>
<feature type="compositionally biased region" description="Gly residues" evidence="1">
    <location>
        <begin position="500"/>
        <end position="509"/>
    </location>
</feature>
<evidence type="ECO:0000313" key="3">
    <source>
        <dbReference type="Proteomes" id="UP001500124"/>
    </source>
</evidence>